<sequence>MAKAKLMKVFYGERGLRQMLEKKLEEDEKKREAKKNNGGGDASGVAKIGGKDNDDSDDASMKNTRTLDRMASLLVIQGMLDNLIKTGTNLESVRKDKFKDAVWTLWKTSSGIDGREMKTEITDIASDVGGIKDGIAKLDVKMDLVLSKL</sequence>
<evidence type="ECO:0000313" key="2">
    <source>
        <dbReference type="Proteomes" id="UP001060215"/>
    </source>
</evidence>
<gene>
    <name evidence="1" type="ORF">LOK49_LG14G00534</name>
</gene>
<comment type="caution">
    <text evidence="1">The sequence shown here is derived from an EMBL/GenBank/DDBJ whole genome shotgun (WGS) entry which is preliminary data.</text>
</comment>
<proteinExistence type="predicted"/>
<evidence type="ECO:0000313" key="1">
    <source>
        <dbReference type="EMBL" id="KAI7985626.1"/>
    </source>
</evidence>
<organism evidence="1 2">
    <name type="scientific">Camellia lanceoleosa</name>
    <dbReference type="NCBI Taxonomy" id="1840588"/>
    <lineage>
        <taxon>Eukaryota</taxon>
        <taxon>Viridiplantae</taxon>
        <taxon>Streptophyta</taxon>
        <taxon>Embryophyta</taxon>
        <taxon>Tracheophyta</taxon>
        <taxon>Spermatophyta</taxon>
        <taxon>Magnoliopsida</taxon>
        <taxon>eudicotyledons</taxon>
        <taxon>Gunneridae</taxon>
        <taxon>Pentapetalae</taxon>
        <taxon>asterids</taxon>
        <taxon>Ericales</taxon>
        <taxon>Theaceae</taxon>
        <taxon>Camellia</taxon>
    </lineage>
</organism>
<protein>
    <submittedName>
        <fullName evidence="1">Uncharacterized protein</fullName>
    </submittedName>
</protein>
<keyword evidence="2" id="KW-1185">Reference proteome</keyword>
<name>A0ACC0FE01_9ERIC</name>
<dbReference type="Proteomes" id="UP001060215">
    <property type="component" value="Chromosome 15"/>
</dbReference>
<reference evidence="1 2" key="1">
    <citation type="journal article" date="2022" name="Plant J.">
        <title>Chromosome-level genome of Camellia lanceoleosa provides a valuable resource for understanding genome evolution and self-incompatibility.</title>
        <authorList>
            <person name="Gong W."/>
            <person name="Xiao S."/>
            <person name="Wang L."/>
            <person name="Liao Z."/>
            <person name="Chang Y."/>
            <person name="Mo W."/>
            <person name="Hu G."/>
            <person name="Li W."/>
            <person name="Zhao G."/>
            <person name="Zhu H."/>
            <person name="Hu X."/>
            <person name="Ji K."/>
            <person name="Xiang X."/>
            <person name="Song Q."/>
            <person name="Yuan D."/>
            <person name="Jin S."/>
            <person name="Zhang L."/>
        </authorList>
    </citation>
    <scope>NUCLEOTIDE SEQUENCE [LARGE SCALE GENOMIC DNA]</scope>
    <source>
        <strain evidence="1">SQ_2022a</strain>
    </source>
</reference>
<dbReference type="EMBL" id="CM045772">
    <property type="protein sequence ID" value="KAI7985626.1"/>
    <property type="molecule type" value="Genomic_DNA"/>
</dbReference>
<accession>A0ACC0FE01</accession>